<dbReference type="Gene3D" id="2.10.90.10">
    <property type="entry name" value="Cystine-knot cytokines"/>
    <property type="match status" value="1"/>
</dbReference>
<keyword evidence="4" id="KW-1015">Disulfide bond</keyword>
<keyword evidence="3 6" id="KW-0732">Signal</keyword>
<keyword evidence="2" id="KW-0964">Secreted</keyword>
<organism evidence="8">
    <name type="scientific">Hydra vulgaris</name>
    <name type="common">Hydra</name>
    <name type="synonym">Hydra attenuata</name>
    <dbReference type="NCBI Taxonomy" id="6087"/>
    <lineage>
        <taxon>Eukaryota</taxon>
        <taxon>Metazoa</taxon>
        <taxon>Cnidaria</taxon>
        <taxon>Hydrozoa</taxon>
        <taxon>Hydroidolina</taxon>
        <taxon>Anthoathecata</taxon>
        <taxon>Aplanulata</taxon>
        <taxon>Hydridae</taxon>
        <taxon>Hydra</taxon>
    </lineage>
</organism>
<evidence type="ECO:0000259" key="7">
    <source>
        <dbReference type="PROSITE" id="PS01225"/>
    </source>
</evidence>
<dbReference type="SMART" id="SM00041">
    <property type="entry name" value="CT"/>
    <property type="match status" value="1"/>
</dbReference>
<comment type="subcellular location">
    <subcellularLocation>
        <location evidence="1">Secreted</location>
    </subcellularLocation>
</comment>
<dbReference type="PANTHER" id="PTHR15283">
    <property type="entry name" value="GREMLIN 1"/>
    <property type="match status" value="1"/>
</dbReference>
<dbReference type="GO" id="GO:0036122">
    <property type="term" value="F:BMP binding"/>
    <property type="evidence" value="ECO:0007669"/>
    <property type="project" value="TreeGrafter"/>
</dbReference>
<dbReference type="GO" id="GO:0009887">
    <property type="term" value="P:animal organ morphogenesis"/>
    <property type="evidence" value="ECO:0007669"/>
    <property type="project" value="TreeGrafter"/>
</dbReference>
<dbReference type="AlphaFoldDB" id="Q2A123"/>
<evidence type="ECO:0000256" key="6">
    <source>
        <dbReference type="SAM" id="SignalP"/>
    </source>
</evidence>
<name>Q2A123_HYDVU</name>
<dbReference type="Pfam" id="PF03045">
    <property type="entry name" value="DAN"/>
    <property type="match status" value="1"/>
</dbReference>
<evidence type="ECO:0000256" key="5">
    <source>
        <dbReference type="PROSITE-ProRule" id="PRU00039"/>
    </source>
</evidence>
<evidence type="ECO:0000256" key="4">
    <source>
        <dbReference type="ARBA" id="ARBA00023157"/>
    </source>
</evidence>
<dbReference type="GO" id="GO:0005615">
    <property type="term" value="C:extracellular space"/>
    <property type="evidence" value="ECO:0007669"/>
    <property type="project" value="TreeGrafter"/>
</dbReference>
<gene>
    <name evidence="8" type="primary">grm2</name>
</gene>
<reference evidence="8" key="1">
    <citation type="submission" date="2006-03" db="EMBL/GenBank/DDBJ databases">
        <title>Cysteine-knot proteins in Hydra function in axis establishment.</title>
        <authorList>
            <person name="Guder C."/>
            <person name="Krause A."/>
            <person name="Buettner A."/>
            <person name="Holstein T.W."/>
        </authorList>
    </citation>
    <scope>NUCLEOTIDE SEQUENCE</scope>
    <source>
        <strain evidence="8">105</strain>
    </source>
</reference>
<feature type="domain" description="CTCK" evidence="7">
    <location>
        <begin position="56"/>
        <end position="145"/>
    </location>
</feature>
<protein>
    <submittedName>
        <fullName evidence="8">Gremlin-like 2</fullName>
    </submittedName>
</protein>
<evidence type="ECO:0000256" key="2">
    <source>
        <dbReference type="ARBA" id="ARBA00022525"/>
    </source>
</evidence>
<dbReference type="OrthoDB" id="5948270at2759"/>
<feature type="chain" id="PRO_5004206016" evidence="6">
    <location>
        <begin position="31"/>
        <end position="149"/>
    </location>
</feature>
<accession>Q2A123</accession>
<dbReference type="GO" id="GO:0038098">
    <property type="term" value="P:sequestering of BMP from receptor via BMP binding"/>
    <property type="evidence" value="ECO:0007669"/>
    <property type="project" value="TreeGrafter"/>
</dbReference>
<comment type="caution">
    <text evidence="5">Lacks conserved residue(s) required for the propagation of feature annotation.</text>
</comment>
<dbReference type="InterPro" id="IPR006207">
    <property type="entry name" value="Cys_knot_C"/>
</dbReference>
<sequence>MTHCKRLFKVAIVTLHYMLLFSLPTPESLSMLKTEEPNTGILGKNEWLTDKNSKNCMVHGTKYQQVISERDCKAVTIDVPFCYGQCNSFFIPRYGEDFNSCNTCMPKKWNETKVQLNCKTDGEWKVVIKKVLLIGSCECQEVHCDKKKR</sequence>
<dbReference type="InterPro" id="IPR029034">
    <property type="entry name" value="Cystine-knot_cytokine"/>
</dbReference>
<feature type="signal peptide" evidence="6">
    <location>
        <begin position="1"/>
        <end position="30"/>
    </location>
</feature>
<evidence type="ECO:0000313" key="8">
    <source>
        <dbReference type="EMBL" id="CAJ80869.1"/>
    </source>
</evidence>
<dbReference type="PROSITE" id="PS01225">
    <property type="entry name" value="CTCK_2"/>
    <property type="match status" value="1"/>
</dbReference>
<dbReference type="EMBL" id="AM233903">
    <property type="protein sequence ID" value="CAJ80869.1"/>
    <property type="molecule type" value="mRNA"/>
</dbReference>
<dbReference type="InterPro" id="IPR004133">
    <property type="entry name" value="DAN_dom"/>
</dbReference>
<evidence type="ECO:0000256" key="3">
    <source>
        <dbReference type="ARBA" id="ARBA00022729"/>
    </source>
</evidence>
<proteinExistence type="evidence at transcript level"/>
<evidence type="ECO:0000256" key="1">
    <source>
        <dbReference type="ARBA" id="ARBA00004613"/>
    </source>
</evidence>
<dbReference type="GO" id="GO:0048018">
    <property type="term" value="F:receptor ligand activity"/>
    <property type="evidence" value="ECO:0007669"/>
    <property type="project" value="TreeGrafter"/>
</dbReference>
<dbReference type="PANTHER" id="PTHR15283:SF4">
    <property type="entry name" value="BURSICON"/>
    <property type="match status" value="1"/>
</dbReference>